<comment type="similarity">
    <text evidence="2">Belongs to the MGMT family.</text>
</comment>
<evidence type="ECO:0000256" key="5">
    <source>
        <dbReference type="ARBA" id="ARBA00022679"/>
    </source>
</evidence>
<dbReference type="PANTHER" id="PTHR10815:SF5">
    <property type="entry name" value="METHYLATED-DNA--PROTEIN-CYSTEINE METHYLTRANSFERASE"/>
    <property type="match status" value="1"/>
</dbReference>
<keyword evidence="5 10" id="KW-0808">Transferase</keyword>
<comment type="catalytic activity">
    <reaction evidence="8">
        <text>a 6-O-methyl-2'-deoxyguanosine in DNA + L-cysteinyl-[protein] = S-methyl-L-cysteinyl-[protein] + a 2'-deoxyguanosine in DNA</text>
        <dbReference type="Rhea" id="RHEA:24000"/>
        <dbReference type="Rhea" id="RHEA-COMP:10131"/>
        <dbReference type="Rhea" id="RHEA-COMP:10132"/>
        <dbReference type="Rhea" id="RHEA-COMP:11367"/>
        <dbReference type="Rhea" id="RHEA-COMP:11368"/>
        <dbReference type="ChEBI" id="CHEBI:29950"/>
        <dbReference type="ChEBI" id="CHEBI:82612"/>
        <dbReference type="ChEBI" id="CHEBI:85445"/>
        <dbReference type="ChEBI" id="CHEBI:85448"/>
        <dbReference type="EC" id="2.1.1.63"/>
    </reaction>
</comment>
<feature type="domain" description="Methylated-DNA-[protein]-cysteine S-methyltransferase DNA binding" evidence="9">
    <location>
        <begin position="98"/>
        <end position="179"/>
    </location>
</feature>
<reference evidence="11" key="1">
    <citation type="submission" date="2016-10" db="EMBL/GenBank/DDBJ databases">
        <authorList>
            <person name="Varghese N."/>
            <person name="Submissions S."/>
        </authorList>
    </citation>
    <scope>NUCLEOTIDE SEQUENCE [LARGE SCALE GENOMIC DNA]</scope>
    <source>
        <strain evidence="11">LMG 26383,CCUG 61248,R- 45681</strain>
    </source>
</reference>
<dbReference type="PANTHER" id="PTHR10815">
    <property type="entry name" value="METHYLATED-DNA--PROTEIN-CYSTEINE METHYLTRANSFERASE"/>
    <property type="match status" value="1"/>
</dbReference>
<evidence type="ECO:0000256" key="6">
    <source>
        <dbReference type="ARBA" id="ARBA00022763"/>
    </source>
</evidence>
<dbReference type="EMBL" id="FOAN01000013">
    <property type="protein sequence ID" value="SEM51322.1"/>
    <property type="molecule type" value="Genomic_DNA"/>
</dbReference>
<dbReference type="InterPro" id="IPR001497">
    <property type="entry name" value="MethylDNA_cys_MeTrfase_AS"/>
</dbReference>
<keyword evidence="4 10" id="KW-0489">Methyltransferase</keyword>
<dbReference type="EC" id="2.1.1.63" evidence="3"/>
<evidence type="ECO:0000256" key="1">
    <source>
        <dbReference type="ARBA" id="ARBA00001286"/>
    </source>
</evidence>
<dbReference type="NCBIfam" id="TIGR00589">
    <property type="entry name" value="ogt"/>
    <property type="match status" value="1"/>
</dbReference>
<dbReference type="STRING" id="1036779.SAMN04515666_11351"/>
<organism evidence="10 11">
    <name type="scientific">Bosea lupini</name>
    <dbReference type="NCBI Taxonomy" id="1036779"/>
    <lineage>
        <taxon>Bacteria</taxon>
        <taxon>Pseudomonadati</taxon>
        <taxon>Pseudomonadota</taxon>
        <taxon>Alphaproteobacteria</taxon>
        <taxon>Hyphomicrobiales</taxon>
        <taxon>Boseaceae</taxon>
        <taxon>Bosea</taxon>
    </lineage>
</organism>
<evidence type="ECO:0000313" key="10">
    <source>
        <dbReference type="EMBL" id="SEM51322.1"/>
    </source>
</evidence>
<dbReference type="GO" id="GO:0006281">
    <property type="term" value="P:DNA repair"/>
    <property type="evidence" value="ECO:0007669"/>
    <property type="project" value="UniProtKB-KW"/>
</dbReference>
<dbReference type="Pfam" id="PF01035">
    <property type="entry name" value="DNA_binding_1"/>
    <property type="match status" value="1"/>
</dbReference>
<protein>
    <recommendedName>
        <fullName evidence="3">methylated-DNA--[protein]-cysteine S-methyltransferase</fullName>
        <ecNumber evidence="3">2.1.1.63</ecNumber>
    </recommendedName>
</protein>
<dbReference type="GO" id="GO:0032259">
    <property type="term" value="P:methylation"/>
    <property type="evidence" value="ECO:0007669"/>
    <property type="project" value="UniProtKB-KW"/>
</dbReference>
<dbReference type="Gene3D" id="1.10.10.10">
    <property type="entry name" value="Winged helix-like DNA-binding domain superfamily/Winged helix DNA-binding domain"/>
    <property type="match status" value="1"/>
</dbReference>
<evidence type="ECO:0000259" key="9">
    <source>
        <dbReference type="Pfam" id="PF01035"/>
    </source>
</evidence>
<evidence type="ECO:0000256" key="2">
    <source>
        <dbReference type="ARBA" id="ARBA00008711"/>
    </source>
</evidence>
<dbReference type="AlphaFoldDB" id="A0A1H7YYF6"/>
<keyword evidence="6" id="KW-0227">DNA damage</keyword>
<dbReference type="GO" id="GO:0003908">
    <property type="term" value="F:methylated-DNA-[protein]-cysteine S-methyltransferase activity"/>
    <property type="evidence" value="ECO:0007669"/>
    <property type="project" value="UniProtKB-EC"/>
</dbReference>
<accession>A0A1H7YYF6</accession>
<evidence type="ECO:0000256" key="3">
    <source>
        <dbReference type="ARBA" id="ARBA00011918"/>
    </source>
</evidence>
<name>A0A1H7YYF6_9HYPH</name>
<evidence type="ECO:0000256" key="8">
    <source>
        <dbReference type="ARBA" id="ARBA00049348"/>
    </source>
</evidence>
<evidence type="ECO:0000313" key="11">
    <source>
        <dbReference type="Proteomes" id="UP000199664"/>
    </source>
</evidence>
<proteinExistence type="inferred from homology"/>
<dbReference type="PROSITE" id="PS00374">
    <property type="entry name" value="MGMT"/>
    <property type="match status" value="1"/>
</dbReference>
<dbReference type="InterPro" id="IPR036217">
    <property type="entry name" value="MethylDNA_cys_MeTrfase_DNAb"/>
</dbReference>
<dbReference type="InterPro" id="IPR036631">
    <property type="entry name" value="MGMT_N_sf"/>
</dbReference>
<dbReference type="Proteomes" id="UP000199664">
    <property type="component" value="Unassembled WGS sequence"/>
</dbReference>
<comment type="catalytic activity">
    <reaction evidence="1">
        <text>a 4-O-methyl-thymidine in DNA + L-cysteinyl-[protein] = a thymidine in DNA + S-methyl-L-cysteinyl-[protein]</text>
        <dbReference type="Rhea" id="RHEA:53428"/>
        <dbReference type="Rhea" id="RHEA-COMP:10131"/>
        <dbReference type="Rhea" id="RHEA-COMP:10132"/>
        <dbReference type="Rhea" id="RHEA-COMP:13555"/>
        <dbReference type="Rhea" id="RHEA-COMP:13556"/>
        <dbReference type="ChEBI" id="CHEBI:29950"/>
        <dbReference type="ChEBI" id="CHEBI:82612"/>
        <dbReference type="ChEBI" id="CHEBI:137386"/>
        <dbReference type="ChEBI" id="CHEBI:137387"/>
        <dbReference type="EC" id="2.1.1.63"/>
    </reaction>
</comment>
<dbReference type="InterPro" id="IPR036388">
    <property type="entry name" value="WH-like_DNA-bd_sf"/>
</dbReference>
<dbReference type="CDD" id="cd06445">
    <property type="entry name" value="ATase"/>
    <property type="match status" value="1"/>
</dbReference>
<dbReference type="SUPFAM" id="SSF46767">
    <property type="entry name" value="Methylated DNA-protein cysteine methyltransferase, C-terminal domain"/>
    <property type="match status" value="1"/>
</dbReference>
<evidence type="ECO:0000256" key="7">
    <source>
        <dbReference type="ARBA" id="ARBA00023204"/>
    </source>
</evidence>
<gene>
    <name evidence="10" type="ORF">SAMN04515666_11351</name>
</gene>
<dbReference type="FunFam" id="1.10.10.10:FF:000214">
    <property type="entry name" value="Methylated-DNA--protein-cysteine methyltransferase"/>
    <property type="match status" value="1"/>
</dbReference>
<dbReference type="InterPro" id="IPR014048">
    <property type="entry name" value="MethylDNA_cys_MeTrfase_DNA-bd"/>
</dbReference>
<keyword evidence="11" id="KW-1185">Reference proteome</keyword>
<evidence type="ECO:0000256" key="4">
    <source>
        <dbReference type="ARBA" id="ARBA00022603"/>
    </source>
</evidence>
<sequence length="199" mass="21458">MPWSPQPRYRPFMQNFCLFTTAIGACALVWQGERIVAAQLPERDEDAARRRLGRRFPDSVEAEPPAFVRQAIAEVVALLAGEQRDLSHLPIDLSATPEFNRRVYAVALAIPPGETLTYGEVAARIGEPGAARAVGVALGQNPIPIIVPCHRVLAAGGKTGGFSADGGVETKLRILTIEKARTSAEPALFGDLPLQARLR</sequence>
<dbReference type="SUPFAM" id="SSF53155">
    <property type="entry name" value="Methylated DNA-protein cysteine methyltransferase domain"/>
    <property type="match status" value="1"/>
</dbReference>
<keyword evidence="7" id="KW-0234">DNA repair</keyword>